<comment type="caution">
    <text evidence="2">The sequence shown here is derived from an EMBL/GenBank/DDBJ whole genome shotgun (WGS) entry which is preliminary data.</text>
</comment>
<dbReference type="InterPro" id="IPR011037">
    <property type="entry name" value="Pyrv_Knase-like_insert_dom_sf"/>
</dbReference>
<dbReference type="AlphaFoldDB" id="A0A2V1GVP7"/>
<protein>
    <submittedName>
        <fullName evidence="2">Sulfurase</fullName>
    </submittedName>
</protein>
<organism evidence="2 3">
    <name type="scientific">Pelagibaculum spongiae</name>
    <dbReference type="NCBI Taxonomy" id="2080658"/>
    <lineage>
        <taxon>Bacteria</taxon>
        <taxon>Pseudomonadati</taxon>
        <taxon>Pseudomonadota</taxon>
        <taxon>Gammaproteobacteria</taxon>
        <taxon>Oceanospirillales</taxon>
        <taxon>Pelagibaculum</taxon>
    </lineage>
</organism>
<dbReference type="PANTHER" id="PTHR36930">
    <property type="entry name" value="METAL-SULFUR CLUSTER BIOSYNTHESIS PROTEINS YUAD-RELATED"/>
    <property type="match status" value="1"/>
</dbReference>
<reference evidence="2 3" key="1">
    <citation type="submission" date="2018-04" db="EMBL/GenBank/DDBJ databases">
        <title>Thalassorhabdus spongiae gen. nov., sp. nov., isolated from a marine sponge in South-West Iceland.</title>
        <authorList>
            <person name="Knobloch S."/>
            <person name="Daussin A."/>
            <person name="Johannsson R."/>
            <person name="Marteinsson V.T."/>
        </authorList>
    </citation>
    <scope>NUCLEOTIDE SEQUENCE [LARGE SCALE GENOMIC DNA]</scope>
    <source>
        <strain evidence="2 3">Hp12</strain>
    </source>
</reference>
<dbReference type="InterPro" id="IPR052716">
    <property type="entry name" value="MOSC_domain"/>
</dbReference>
<dbReference type="InterPro" id="IPR005302">
    <property type="entry name" value="MoCF_Sase_C"/>
</dbReference>
<evidence type="ECO:0000313" key="2">
    <source>
        <dbReference type="EMBL" id="PVZ68411.1"/>
    </source>
</evidence>
<sequence>MNAQARLFNRYLKNLQPGQLEWIGLRPGRKEPMRIVEQATAIEGLGFEGDHRSQKTPGSARQITLISQEYIQLIEQLIQKPIQPEMLRRNLVLSGINLHALRHQKFQIGDAIFEATAQCHPCGRMEKVLGENGVAAMLGHGGLCAKILQSGKIKLSDPVIKLSGE</sequence>
<dbReference type="PROSITE" id="PS51340">
    <property type="entry name" value="MOSC"/>
    <property type="match status" value="1"/>
</dbReference>
<dbReference type="GO" id="GO:0030170">
    <property type="term" value="F:pyridoxal phosphate binding"/>
    <property type="evidence" value="ECO:0007669"/>
    <property type="project" value="InterPro"/>
</dbReference>
<dbReference type="GO" id="GO:0030151">
    <property type="term" value="F:molybdenum ion binding"/>
    <property type="evidence" value="ECO:0007669"/>
    <property type="project" value="InterPro"/>
</dbReference>
<dbReference type="Proteomes" id="UP000244906">
    <property type="component" value="Unassembled WGS sequence"/>
</dbReference>
<evidence type="ECO:0000313" key="3">
    <source>
        <dbReference type="Proteomes" id="UP000244906"/>
    </source>
</evidence>
<dbReference type="RefSeq" id="WP_116687739.1">
    <property type="nucleotide sequence ID" value="NZ_CAWNYD010000005.1"/>
</dbReference>
<gene>
    <name evidence="2" type="ORF">DC094_14125</name>
</gene>
<dbReference type="SUPFAM" id="SSF50800">
    <property type="entry name" value="PK beta-barrel domain-like"/>
    <property type="match status" value="1"/>
</dbReference>
<dbReference type="GO" id="GO:0003824">
    <property type="term" value="F:catalytic activity"/>
    <property type="evidence" value="ECO:0007669"/>
    <property type="project" value="InterPro"/>
</dbReference>
<dbReference type="OrthoDB" id="1550913at2"/>
<evidence type="ECO:0000259" key="1">
    <source>
        <dbReference type="PROSITE" id="PS51340"/>
    </source>
</evidence>
<keyword evidence="3" id="KW-1185">Reference proteome</keyword>
<dbReference type="Pfam" id="PF03473">
    <property type="entry name" value="MOSC"/>
    <property type="match status" value="1"/>
</dbReference>
<proteinExistence type="predicted"/>
<feature type="domain" description="MOSC" evidence="1">
    <location>
        <begin position="34"/>
        <end position="162"/>
    </location>
</feature>
<dbReference type="PANTHER" id="PTHR36930:SF1">
    <property type="entry name" value="MOSC DOMAIN-CONTAINING PROTEIN"/>
    <property type="match status" value="1"/>
</dbReference>
<dbReference type="Gene3D" id="2.40.33.20">
    <property type="entry name" value="PK beta-barrel domain-like"/>
    <property type="match status" value="1"/>
</dbReference>
<name>A0A2V1GVP7_9GAMM</name>
<dbReference type="EMBL" id="QDDL01000005">
    <property type="protein sequence ID" value="PVZ68411.1"/>
    <property type="molecule type" value="Genomic_DNA"/>
</dbReference>
<accession>A0A2V1GVP7</accession>